<keyword evidence="1 5" id="KW-0808">Transferase</keyword>
<dbReference type="Pfam" id="PF13302">
    <property type="entry name" value="Acetyltransf_3"/>
    <property type="match status" value="1"/>
</dbReference>
<gene>
    <name evidence="5" type="ORF">GT003_02980</name>
</gene>
<keyword evidence="6" id="KW-1185">Reference proteome</keyword>
<dbReference type="InterPro" id="IPR016181">
    <property type="entry name" value="Acyl_CoA_acyltransferase"/>
</dbReference>
<dbReference type="InterPro" id="IPR000182">
    <property type="entry name" value="GNAT_dom"/>
</dbReference>
<proteinExistence type="inferred from homology"/>
<reference evidence="5 6" key="1">
    <citation type="submission" date="2020-01" db="EMBL/GenBank/DDBJ databases">
        <title>Paenibacillus soybeanensis sp. nov. isolated from the nodules of soybean (Glycine max(L.) Merr).</title>
        <authorList>
            <person name="Wang H."/>
        </authorList>
    </citation>
    <scope>NUCLEOTIDE SEQUENCE [LARGE SCALE GENOMIC DNA]</scope>
    <source>
        <strain evidence="5 6">DSM 23054</strain>
    </source>
</reference>
<organism evidence="5 6">
    <name type="scientific">Paenibacillus sacheonensis</name>
    <dbReference type="NCBI Taxonomy" id="742054"/>
    <lineage>
        <taxon>Bacteria</taxon>
        <taxon>Bacillati</taxon>
        <taxon>Bacillota</taxon>
        <taxon>Bacilli</taxon>
        <taxon>Bacillales</taxon>
        <taxon>Paenibacillaceae</taxon>
        <taxon>Paenibacillus</taxon>
    </lineage>
</organism>
<dbReference type="OrthoDB" id="9795206at2"/>
<dbReference type="PANTHER" id="PTHR43792">
    <property type="entry name" value="GNAT FAMILY, PUTATIVE (AFU_ORTHOLOGUE AFUA_3G00765)-RELATED-RELATED"/>
    <property type="match status" value="1"/>
</dbReference>
<dbReference type="GO" id="GO:0008999">
    <property type="term" value="F:protein-N-terminal-alanine acetyltransferase activity"/>
    <property type="evidence" value="ECO:0007669"/>
    <property type="project" value="TreeGrafter"/>
</dbReference>
<accession>A0A7X5C016</accession>
<sequence length="199" mass="22737">MIPGHEWHRLKIQTQRLRLQVIDESCTERALAFVTRNRESLAEWEPSREDDYFTAEIQRELIVQDIHSMANGHGVRLWVTAADAPDGDFIGTVSLNNIVRGAFQSCHLGYRMDHRHRNKGYMTEALSHVVAFAFGRLNLHRIEANVMPRNAASLKVCERLGFHHEGLARDYLRIGGKWEDHIHMVLLNSSWTAAQASGS</sequence>
<dbReference type="Proteomes" id="UP000558113">
    <property type="component" value="Unassembled WGS sequence"/>
</dbReference>
<evidence type="ECO:0000256" key="2">
    <source>
        <dbReference type="ARBA" id="ARBA00023315"/>
    </source>
</evidence>
<dbReference type="AlphaFoldDB" id="A0A7X5C016"/>
<evidence type="ECO:0000313" key="5">
    <source>
        <dbReference type="EMBL" id="NBC67954.1"/>
    </source>
</evidence>
<evidence type="ECO:0000313" key="6">
    <source>
        <dbReference type="Proteomes" id="UP000558113"/>
    </source>
</evidence>
<evidence type="ECO:0000256" key="1">
    <source>
        <dbReference type="ARBA" id="ARBA00022679"/>
    </source>
</evidence>
<dbReference type="PANTHER" id="PTHR43792:SF8">
    <property type="entry name" value="[RIBOSOMAL PROTEIN US5]-ALANINE N-ACETYLTRANSFERASE"/>
    <property type="match status" value="1"/>
</dbReference>
<feature type="domain" description="N-acetyltransferase" evidence="4">
    <location>
        <begin position="31"/>
        <end position="189"/>
    </location>
</feature>
<evidence type="ECO:0000259" key="4">
    <source>
        <dbReference type="PROSITE" id="PS51186"/>
    </source>
</evidence>
<dbReference type="PROSITE" id="PS51186">
    <property type="entry name" value="GNAT"/>
    <property type="match status" value="1"/>
</dbReference>
<dbReference type="EMBL" id="JAAAMU010000001">
    <property type="protein sequence ID" value="NBC67954.1"/>
    <property type="molecule type" value="Genomic_DNA"/>
</dbReference>
<evidence type="ECO:0000256" key="3">
    <source>
        <dbReference type="ARBA" id="ARBA00038502"/>
    </source>
</evidence>
<dbReference type="SUPFAM" id="SSF55729">
    <property type="entry name" value="Acyl-CoA N-acyltransferases (Nat)"/>
    <property type="match status" value="1"/>
</dbReference>
<name>A0A7X5C016_9BACL</name>
<dbReference type="InterPro" id="IPR051531">
    <property type="entry name" value="N-acetyltransferase"/>
</dbReference>
<dbReference type="Gene3D" id="3.40.630.30">
    <property type="match status" value="1"/>
</dbReference>
<dbReference type="RefSeq" id="WP_161694190.1">
    <property type="nucleotide sequence ID" value="NZ_JAAAMU010000001.1"/>
</dbReference>
<keyword evidence="2" id="KW-0012">Acyltransferase</keyword>
<dbReference type="GO" id="GO:0005737">
    <property type="term" value="C:cytoplasm"/>
    <property type="evidence" value="ECO:0007669"/>
    <property type="project" value="TreeGrafter"/>
</dbReference>
<protein>
    <submittedName>
        <fullName evidence="5">GNAT family N-acetyltransferase</fullName>
    </submittedName>
</protein>
<comment type="similarity">
    <text evidence="3">Belongs to the acetyltransferase family. RimJ subfamily.</text>
</comment>
<comment type="caution">
    <text evidence="5">The sequence shown here is derived from an EMBL/GenBank/DDBJ whole genome shotgun (WGS) entry which is preliminary data.</text>
</comment>